<evidence type="ECO:0000256" key="1">
    <source>
        <dbReference type="SAM" id="Phobius"/>
    </source>
</evidence>
<gene>
    <name evidence="3" type="ORF">CRH09_16535</name>
</gene>
<feature type="domain" description="NERD" evidence="2">
    <location>
        <begin position="10"/>
        <end position="131"/>
    </location>
</feature>
<dbReference type="Proteomes" id="UP000221961">
    <property type="component" value="Chromosome"/>
</dbReference>
<name>A0A291RJU7_9NOCA</name>
<dbReference type="Pfam" id="PF08378">
    <property type="entry name" value="NERD"/>
    <property type="match status" value="1"/>
</dbReference>
<accession>A0A291RJU7</accession>
<evidence type="ECO:0000313" key="3">
    <source>
        <dbReference type="EMBL" id="ATL67568.1"/>
    </source>
</evidence>
<keyword evidence="1" id="KW-1133">Transmembrane helix</keyword>
<proteinExistence type="predicted"/>
<feature type="transmembrane region" description="Helical" evidence="1">
    <location>
        <begin position="271"/>
        <end position="295"/>
    </location>
</feature>
<reference evidence="3 4" key="1">
    <citation type="submission" date="2017-10" db="EMBL/GenBank/DDBJ databases">
        <title>Comparative genomics between pathogenic Norcardia.</title>
        <authorList>
            <person name="Zeng L."/>
        </authorList>
    </citation>
    <scope>NUCLEOTIDE SEQUENCE [LARGE SCALE GENOMIC DNA]</scope>
    <source>
        <strain evidence="3 4">NC_YFY_NT001</strain>
    </source>
</reference>
<organism evidence="3 4">
    <name type="scientific">Nocardia terpenica</name>
    <dbReference type="NCBI Taxonomy" id="455432"/>
    <lineage>
        <taxon>Bacteria</taxon>
        <taxon>Bacillati</taxon>
        <taxon>Actinomycetota</taxon>
        <taxon>Actinomycetes</taxon>
        <taxon>Mycobacteriales</taxon>
        <taxon>Nocardiaceae</taxon>
        <taxon>Nocardia</taxon>
    </lineage>
</organism>
<evidence type="ECO:0000259" key="2">
    <source>
        <dbReference type="Pfam" id="PF08378"/>
    </source>
</evidence>
<dbReference type="InterPro" id="IPR011528">
    <property type="entry name" value="NERD"/>
</dbReference>
<keyword evidence="1" id="KW-0812">Transmembrane</keyword>
<evidence type="ECO:0000313" key="4">
    <source>
        <dbReference type="Proteomes" id="UP000221961"/>
    </source>
</evidence>
<dbReference type="KEGG" id="ntp:CRH09_16535"/>
<keyword evidence="1" id="KW-0472">Membrane</keyword>
<dbReference type="EMBL" id="CP023778">
    <property type="protein sequence ID" value="ATL67568.1"/>
    <property type="molecule type" value="Genomic_DNA"/>
</dbReference>
<protein>
    <recommendedName>
        <fullName evidence="2">NERD domain-containing protein</fullName>
    </recommendedName>
</protein>
<dbReference type="AlphaFoldDB" id="A0A291RJU7"/>
<sequence length="298" mass="32666">MLVRVQNAAGTLAERALIDWLRTWKGPGDPHGVAIVNCSLFYADRLHQFDAVVWTPTSCVVIEAEALVERVDGELEVPLNGPWRVGSQVVTLEGGSDRHTPLDKSREHTYALQSWLAERGLGQRVVHGAVLVVPPQGSRLQIRQLWSDPGFQVVLGADPRPLAEYLNTLASQGRAQWTANDVALSFRGLGALPYLPAPQDLVREGFGGSVDTTLWYGGPQQAQAEAFMEEQARMDQSANGPLALQAPWYSPWELYPKQSDGIDLGRAFMRIALALGMLIAFAWALWFVIAVVLTYGPG</sequence>